<protein>
    <recommendedName>
        <fullName evidence="2">Transposase MuDR plant domain-containing protein</fullName>
    </recommendedName>
</protein>
<feature type="domain" description="Transposase MuDR plant" evidence="2">
    <location>
        <begin position="79"/>
        <end position="126"/>
    </location>
</feature>
<dbReference type="Proteomes" id="UP001472677">
    <property type="component" value="Unassembled WGS sequence"/>
</dbReference>
<dbReference type="Pfam" id="PF03108">
    <property type="entry name" value="DBD_Tnp_Mut"/>
    <property type="match status" value="1"/>
</dbReference>
<accession>A0ABR2G2U1</accession>
<feature type="region of interest" description="Disordered" evidence="1">
    <location>
        <begin position="24"/>
        <end position="56"/>
    </location>
</feature>
<proteinExistence type="predicted"/>
<evidence type="ECO:0000313" key="3">
    <source>
        <dbReference type="EMBL" id="KAK8592992.1"/>
    </source>
</evidence>
<dbReference type="InterPro" id="IPR004332">
    <property type="entry name" value="Transposase_MuDR"/>
</dbReference>
<name>A0ABR2G2U1_9ROSI</name>
<reference evidence="3 4" key="1">
    <citation type="journal article" date="2024" name="G3 (Bethesda)">
        <title>Genome assembly of Hibiscus sabdariffa L. provides insights into metabolisms of medicinal natural products.</title>
        <authorList>
            <person name="Kim T."/>
        </authorList>
    </citation>
    <scope>NUCLEOTIDE SEQUENCE [LARGE SCALE GENOMIC DNA]</scope>
    <source>
        <strain evidence="3">TK-2024</strain>
        <tissue evidence="3">Old leaves</tissue>
    </source>
</reference>
<dbReference type="EMBL" id="JBBPBM010000003">
    <property type="protein sequence ID" value="KAK8592992.1"/>
    <property type="molecule type" value="Genomic_DNA"/>
</dbReference>
<evidence type="ECO:0000256" key="1">
    <source>
        <dbReference type="SAM" id="MobiDB-lite"/>
    </source>
</evidence>
<keyword evidence="4" id="KW-1185">Reference proteome</keyword>
<sequence>MRVEKKSEPPAEIDDIVNQVRRRAAVKEKTTKSNGAGRETDYINSSDLGSYETGDDGKVHCKKSKVCCFDPTDPVPCFQLGMVFENNKQFKSTLAMYAIAKRFEFRLAKNDNDKTRVVCKGNGCPLQFMLP</sequence>
<comment type="caution">
    <text evidence="3">The sequence shown here is derived from an EMBL/GenBank/DDBJ whole genome shotgun (WGS) entry which is preliminary data.</text>
</comment>
<evidence type="ECO:0000259" key="2">
    <source>
        <dbReference type="Pfam" id="PF03108"/>
    </source>
</evidence>
<gene>
    <name evidence="3" type="ORF">V6N12_045083</name>
</gene>
<organism evidence="3 4">
    <name type="scientific">Hibiscus sabdariffa</name>
    <name type="common">roselle</name>
    <dbReference type="NCBI Taxonomy" id="183260"/>
    <lineage>
        <taxon>Eukaryota</taxon>
        <taxon>Viridiplantae</taxon>
        <taxon>Streptophyta</taxon>
        <taxon>Embryophyta</taxon>
        <taxon>Tracheophyta</taxon>
        <taxon>Spermatophyta</taxon>
        <taxon>Magnoliopsida</taxon>
        <taxon>eudicotyledons</taxon>
        <taxon>Gunneridae</taxon>
        <taxon>Pentapetalae</taxon>
        <taxon>rosids</taxon>
        <taxon>malvids</taxon>
        <taxon>Malvales</taxon>
        <taxon>Malvaceae</taxon>
        <taxon>Malvoideae</taxon>
        <taxon>Hibiscus</taxon>
    </lineage>
</organism>
<evidence type="ECO:0000313" key="4">
    <source>
        <dbReference type="Proteomes" id="UP001472677"/>
    </source>
</evidence>